<dbReference type="PANTHER" id="PTHR24198">
    <property type="entry name" value="ANKYRIN REPEAT AND PROTEIN KINASE DOMAIN-CONTAINING PROTEIN"/>
    <property type="match status" value="1"/>
</dbReference>
<dbReference type="PANTHER" id="PTHR24198:SF165">
    <property type="entry name" value="ANKYRIN REPEAT-CONTAINING PROTEIN-RELATED"/>
    <property type="match status" value="1"/>
</dbReference>
<reference evidence="3 4" key="1">
    <citation type="submission" date="2024-04" db="EMBL/GenBank/DDBJ databases">
        <title>Tritrichomonas musculus Genome.</title>
        <authorList>
            <person name="Alves-Ferreira E."/>
            <person name="Grigg M."/>
            <person name="Lorenzi H."/>
            <person name="Galac M."/>
        </authorList>
    </citation>
    <scope>NUCLEOTIDE SEQUENCE [LARGE SCALE GENOMIC DNA]</scope>
    <source>
        <strain evidence="3 4">EAF2021</strain>
    </source>
</reference>
<keyword evidence="4" id="KW-1185">Reference proteome</keyword>
<dbReference type="Gene3D" id="1.25.40.20">
    <property type="entry name" value="Ankyrin repeat-containing domain"/>
    <property type="match status" value="2"/>
</dbReference>
<proteinExistence type="predicted"/>
<dbReference type="InterPro" id="IPR002110">
    <property type="entry name" value="Ankyrin_rpt"/>
</dbReference>
<protein>
    <recommendedName>
        <fullName evidence="5">Ankyrin repeat protein</fullName>
    </recommendedName>
</protein>
<keyword evidence="1" id="KW-0677">Repeat</keyword>
<gene>
    <name evidence="3" type="ORF">M9Y10_043811</name>
</gene>
<accession>A0ABR2K0S0</accession>
<sequence length="258" mass="29283">MLGCDVNFYDTEKGDTALLIAVNRNRFEIAEILIKSPRVNINHNNFNGETALTRAVESNLTRIIDLIVNNEKFDPKETRLDYAFSISHRETTKQLISVKGLNVNYKIFSDYELDSCGTALTNAYKYNNIEKADMIINHPSFDPVKSEIKLAIILAAENNAIEIFNKLFPLINNDVNIHSKNESLLVAAARGNSKEIIHQILNNPAFDLSNSGIDEAFYELLRYHRSPPMFDVISELHEIDQKHSCLIDFNKALGNVLR</sequence>
<organism evidence="3 4">
    <name type="scientific">Tritrichomonas musculus</name>
    <dbReference type="NCBI Taxonomy" id="1915356"/>
    <lineage>
        <taxon>Eukaryota</taxon>
        <taxon>Metamonada</taxon>
        <taxon>Parabasalia</taxon>
        <taxon>Tritrichomonadida</taxon>
        <taxon>Tritrichomonadidae</taxon>
        <taxon>Tritrichomonas</taxon>
    </lineage>
</organism>
<name>A0ABR2K0S0_9EUKA</name>
<evidence type="ECO:0008006" key="5">
    <source>
        <dbReference type="Google" id="ProtNLM"/>
    </source>
</evidence>
<evidence type="ECO:0000313" key="4">
    <source>
        <dbReference type="Proteomes" id="UP001470230"/>
    </source>
</evidence>
<dbReference type="Proteomes" id="UP001470230">
    <property type="component" value="Unassembled WGS sequence"/>
</dbReference>
<keyword evidence="2" id="KW-0040">ANK repeat</keyword>
<dbReference type="InterPro" id="IPR036770">
    <property type="entry name" value="Ankyrin_rpt-contain_sf"/>
</dbReference>
<dbReference type="Pfam" id="PF12796">
    <property type="entry name" value="Ank_2"/>
    <property type="match status" value="1"/>
</dbReference>
<evidence type="ECO:0000256" key="2">
    <source>
        <dbReference type="ARBA" id="ARBA00023043"/>
    </source>
</evidence>
<evidence type="ECO:0000256" key="1">
    <source>
        <dbReference type="ARBA" id="ARBA00022737"/>
    </source>
</evidence>
<dbReference type="EMBL" id="JAPFFF010000008">
    <property type="protein sequence ID" value="KAK8884692.1"/>
    <property type="molecule type" value="Genomic_DNA"/>
</dbReference>
<evidence type="ECO:0000313" key="3">
    <source>
        <dbReference type="EMBL" id="KAK8884692.1"/>
    </source>
</evidence>
<dbReference type="SUPFAM" id="SSF48403">
    <property type="entry name" value="Ankyrin repeat"/>
    <property type="match status" value="1"/>
</dbReference>
<dbReference type="SMART" id="SM00248">
    <property type="entry name" value="ANK"/>
    <property type="match status" value="5"/>
</dbReference>
<comment type="caution">
    <text evidence="3">The sequence shown here is derived from an EMBL/GenBank/DDBJ whole genome shotgun (WGS) entry which is preliminary data.</text>
</comment>